<comment type="catalytic activity">
    <reaction evidence="1 6 7">
        <text>ATP-independent breakage of single-stranded DNA, followed by passage and rejoining.</text>
        <dbReference type="EC" id="5.6.2.1"/>
    </reaction>
</comment>
<dbReference type="Pfam" id="PF01028">
    <property type="entry name" value="Topoisom_I"/>
    <property type="match status" value="1"/>
</dbReference>
<reference evidence="10" key="1">
    <citation type="submission" date="2021-01" db="EMBL/GenBank/DDBJ databases">
        <authorList>
            <person name="Corre E."/>
            <person name="Pelletier E."/>
            <person name="Niang G."/>
            <person name="Scheremetjew M."/>
            <person name="Finn R."/>
            <person name="Kale V."/>
            <person name="Holt S."/>
            <person name="Cochrane G."/>
            <person name="Meng A."/>
            <person name="Brown T."/>
            <person name="Cohen L."/>
        </authorList>
    </citation>
    <scope>NUCLEOTIDE SEQUENCE</scope>
    <source>
        <strain evidence="10">Ras09</strain>
    </source>
</reference>
<dbReference type="InterPro" id="IPR013499">
    <property type="entry name" value="TopoI_euk"/>
</dbReference>
<dbReference type="Pfam" id="PF02919">
    <property type="entry name" value="Topoisom_I_N"/>
    <property type="match status" value="1"/>
</dbReference>
<dbReference type="Gene3D" id="1.10.10.41">
    <property type="entry name" value="Yeast DNA topoisomerase - domain 1"/>
    <property type="match status" value="1"/>
</dbReference>
<dbReference type="GO" id="GO:0006260">
    <property type="term" value="P:DNA replication"/>
    <property type="evidence" value="ECO:0007669"/>
    <property type="project" value="TreeGrafter"/>
</dbReference>
<dbReference type="PROSITE" id="PS52038">
    <property type="entry name" value="TOPO_IB_2"/>
    <property type="match status" value="1"/>
</dbReference>
<dbReference type="InterPro" id="IPR001631">
    <property type="entry name" value="TopoI"/>
</dbReference>
<dbReference type="CDD" id="cd00659">
    <property type="entry name" value="Topo_IB_C"/>
    <property type="match status" value="1"/>
</dbReference>
<dbReference type="SUPFAM" id="SSF56741">
    <property type="entry name" value="Eukaryotic DNA topoisomerase I, N-terminal DNA-binding fragment"/>
    <property type="match status" value="1"/>
</dbReference>
<dbReference type="GO" id="GO:0005730">
    <property type="term" value="C:nucleolus"/>
    <property type="evidence" value="ECO:0007669"/>
    <property type="project" value="TreeGrafter"/>
</dbReference>
<evidence type="ECO:0000313" key="10">
    <source>
        <dbReference type="EMBL" id="CAE0233905.1"/>
    </source>
</evidence>
<keyword evidence="4 6" id="KW-0238">DNA-binding</keyword>
<evidence type="ECO:0000256" key="1">
    <source>
        <dbReference type="ARBA" id="ARBA00000213"/>
    </source>
</evidence>
<dbReference type="InterPro" id="IPR025834">
    <property type="entry name" value="TopoI_C_dom"/>
</dbReference>
<comment type="function">
    <text evidence="7">Releases the supercoiling and torsional tension of DNA introduced during the DNA replication and transcription by transiently cleaving and rejoining one strand of the DNA duplex. Introduces a single-strand break via transesterification at the specific target site 5'-[CT]CCTTp site in duplex DNA. The scissile phosphodiester is attacked by the catalytic tyrosine of the enzyme, resulting in the formation of a DNA-(3'-phosphotyrosyl)-enzyme intermediate and the expulsion of a 5'-OH DNA strand. The free DNA strand then undergoes passage around the unbroken strand thus removing DNA supercoils. Finally, in the religation step, the DNA 5'-OH attacks the covalent intermediate to expel the active-site tyrosine and restore the DNA phosphodiester backbone.</text>
</comment>
<evidence type="ECO:0000256" key="2">
    <source>
        <dbReference type="ARBA" id="ARBA00006645"/>
    </source>
</evidence>
<evidence type="ECO:0000259" key="9">
    <source>
        <dbReference type="SMART" id="SM00435"/>
    </source>
</evidence>
<gene>
    <name evidence="10" type="ORF">SRAS04492_LOCUS5707</name>
</gene>
<dbReference type="InterPro" id="IPR014711">
    <property type="entry name" value="TopoI_cat_a-hlx-sub_euk"/>
</dbReference>
<name>A0A7S3CR17_9SPIT</name>
<dbReference type="EMBL" id="HBIA01011262">
    <property type="protein sequence ID" value="CAE0233905.1"/>
    <property type="molecule type" value="Transcribed_RNA"/>
</dbReference>
<evidence type="ECO:0000256" key="4">
    <source>
        <dbReference type="ARBA" id="ARBA00023125"/>
    </source>
</evidence>
<dbReference type="InterPro" id="IPR051062">
    <property type="entry name" value="Topoisomerase_IB"/>
</dbReference>
<dbReference type="GO" id="GO:0007059">
    <property type="term" value="P:chromosome segregation"/>
    <property type="evidence" value="ECO:0007669"/>
    <property type="project" value="TreeGrafter"/>
</dbReference>
<dbReference type="InterPro" id="IPR011010">
    <property type="entry name" value="DNA_brk_join_enz"/>
</dbReference>
<dbReference type="SUPFAM" id="SSF56349">
    <property type="entry name" value="DNA breaking-rejoining enzymes"/>
    <property type="match status" value="1"/>
</dbReference>
<protein>
    <recommendedName>
        <fullName evidence="7">DNA topoisomerase I</fullName>
        <ecNumber evidence="7">5.6.2.1</ecNumber>
    </recommendedName>
    <alternativeName>
        <fullName evidence="7">DNA topoisomerase 1</fullName>
    </alternativeName>
</protein>
<feature type="compositionally biased region" description="Basic and acidic residues" evidence="8">
    <location>
        <begin position="483"/>
        <end position="496"/>
    </location>
</feature>
<dbReference type="GO" id="GO:0003917">
    <property type="term" value="F:DNA topoisomerase type I (single strand cut, ATP-independent) activity"/>
    <property type="evidence" value="ECO:0007669"/>
    <property type="project" value="UniProtKB-UniRule"/>
</dbReference>
<dbReference type="InterPro" id="IPR014727">
    <property type="entry name" value="TopoI_cat_a/b-sub_euk"/>
</dbReference>
<dbReference type="SMART" id="SM00435">
    <property type="entry name" value="TOPEUc"/>
    <property type="match status" value="1"/>
</dbReference>
<dbReference type="PANTHER" id="PTHR10290:SF3">
    <property type="entry name" value="DNA TOPOISOMERASE 1"/>
    <property type="match status" value="1"/>
</dbReference>
<dbReference type="InterPro" id="IPR008336">
    <property type="entry name" value="TopoI_DNA-bd_euk"/>
</dbReference>
<dbReference type="GO" id="GO:0003677">
    <property type="term" value="F:DNA binding"/>
    <property type="evidence" value="ECO:0007669"/>
    <property type="project" value="UniProtKB-UniRule"/>
</dbReference>
<keyword evidence="5 6" id="KW-0413">Isomerase</keyword>
<evidence type="ECO:0000256" key="7">
    <source>
        <dbReference type="RuleBase" id="RU365101"/>
    </source>
</evidence>
<feature type="region of interest" description="Disordered" evidence="8">
    <location>
        <begin position="459"/>
        <end position="496"/>
    </location>
</feature>
<dbReference type="InterPro" id="IPR013034">
    <property type="entry name" value="DNA_topo_DNA_db_N_dom1"/>
</dbReference>
<dbReference type="EC" id="5.6.2.1" evidence="7"/>
<organism evidence="10">
    <name type="scientific">Strombidium rassoulzadegani</name>
    <dbReference type="NCBI Taxonomy" id="1082188"/>
    <lineage>
        <taxon>Eukaryota</taxon>
        <taxon>Sar</taxon>
        <taxon>Alveolata</taxon>
        <taxon>Ciliophora</taxon>
        <taxon>Intramacronucleata</taxon>
        <taxon>Spirotrichea</taxon>
        <taxon>Oligotrichia</taxon>
        <taxon>Strombidiidae</taxon>
        <taxon>Strombidium</taxon>
    </lineage>
</organism>
<dbReference type="AlphaFoldDB" id="A0A7S3CR17"/>
<dbReference type="InterPro" id="IPR013030">
    <property type="entry name" value="DNA_topo_DNA_db_N_dom2"/>
</dbReference>
<dbReference type="GO" id="GO:0006265">
    <property type="term" value="P:DNA topological change"/>
    <property type="evidence" value="ECO:0007669"/>
    <property type="project" value="UniProtKB-UniRule"/>
</dbReference>
<dbReference type="Gene3D" id="3.90.15.10">
    <property type="entry name" value="Topoisomerase I, Chain A, domain 3"/>
    <property type="match status" value="1"/>
</dbReference>
<accession>A0A7S3CR17</accession>
<dbReference type="PRINTS" id="PR00416">
    <property type="entry name" value="EUTPISMRASEI"/>
</dbReference>
<feature type="compositionally biased region" description="Basic and acidic residues" evidence="8">
    <location>
        <begin position="459"/>
        <end position="473"/>
    </location>
</feature>
<evidence type="ECO:0000256" key="6">
    <source>
        <dbReference type="PROSITE-ProRule" id="PRU01382"/>
    </source>
</evidence>
<proteinExistence type="inferred from homology"/>
<dbReference type="PANTHER" id="PTHR10290">
    <property type="entry name" value="DNA TOPOISOMERASE I"/>
    <property type="match status" value="1"/>
</dbReference>
<evidence type="ECO:0000256" key="5">
    <source>
        <dbReference type="ARBA" id="ARBA00023235"/>
    </source>
</evidence>
<dbReference type="Gene3D" id="1.10.132.10">
    <property type="match status" value="1"/>
</dbReference>
<keyword evidence="3 6" id="KW-0799">Topoisomerase</keyword>
<dbReference type="InterPro" id="IPR036202">
    <property type="entry name" value="TopoI_DNA-bd_euk_N_sf"/>
</dbReference>
<comment type="similarity">
    <text evidence="2 6 7">Belongs to the type IB topoisomerase family.</text>
</comment>
<dbReference type="Pfam" id="PF14370">
    <property type="entry name" value="Topo_C_assoc"/>
    <property type="match status" value="1"/>
</dbReference>
<feature type="active site" description="O-(3'-phospho-DNA)-tyrosine intermediate" evidence="6">
    <location>
        <position position="535"/>
    </location>
</feature>
<sequence length="576" mass="66613">MTFPTPYQQLPKDVKLLLSDKKTVVKLSMEAEEMATWWAEVEVQEFGLKEIVRRNFWAEFRKRLENSEHRARIHELSDLDFSHIRSHLEKVKEEKRNRPNELKKKEAEERAKVNGAFQFCLFDGSVEKVANYNIEPPGIFRGRGEHPHMGKIKSRVVPEYVTINTGHDDPIPPCPIAGHNWKRIVSNTECTWLCNFRDEKNTYMSTRKYLFLAAESRIKGENDRNKYERARRLKDKIQEIRAAYEKDMVQTAHFDRNQLGVATYLIDKLALRVGNEKGEDEADTVGCCSLRVEHITLNEERQEVTFDFLGKDSMRYLNTVPVTPPVFKLLQRFKKVVKEGRLVDKGPKDDLFEQINASKLNDYLKQHMNDLSAKVFRTYNASVTLQTQLEGSETAKRVGRDTNVDSKVKFYNDCNREVALLCNHKKAESKNLKDQLKRLEDLIGEKRKEVKQLQAHLKKLEGGGKEGAGKEGAKTAASKRKAKASEKEEAELPKSGEAVKSKLKKLGEQIKQKTLELEGKRQNAEVALGTSKINYMDPRITISWCKQQEVPIEKIFPKTLRNKFAWAMDNQLEWKF</sequence>
<dbReference type="Gene3D" id="2.170.11.10">
    <property type="entry name" value="DNA Topoisomerase I, domain 2"/>
    <property type="match status" value="1"/>
</dbReference>
<dbReference type="GO" id="GO:0005694">
    <property type="term" value="C:chromosome"/>
    <property type="evidence" value="ECO:0007669"/>
    <property type="project" value="InterPro"/>
</dbReference>
<evidence type="ECO:0000256" key="3">
    <source>
        <dbReference type="ARBA" id="ARBA00023029"/>
    </source>
</evidence>
<dbReference type="InterPro" id="IPR013500">
    <property type="entry name" value="TopoI_cat_euk"/>
</dbReference>
<feature type="domain" description="DNA topoisomerase I eukaryotic-type" evidence="9">
    <location>
        <begin position="139"/>
        <end position="549"/>
    </location>
</feature>
<evidence type="ECO:0000256" key="8">
    <source>
        <dbReference type="SAM" id="MobiDB-lite"/>
    </source>
</evidence>